<gene>
    <name evidence="2" type="ORF">BBAD15_g5036</name>
</gene>
<feature type="signal peptide" evidence="1">
    <location>
        <begin position="1"/>
        <end position="16"/>
    </location>
</feature>
<proteinExistence type="predicted"/>
<dbReference type="OrthoDB" id="10666948at2759"/>
<dbReference type="AlphaFoldDB" id="A0A0A2VTK5"/>
<feature type="chain" id="PRO_5001995670" evidence="1">
    <location>
        <begin position="17"/>
        <end position="146"/>
    </location>
</feature>
<name>A0A0A2VTK5_BEABA</name>
<accession>A0A0A2VTK5</accession>
<evidence type="ECO:0000313" key="3">
    <source>
        <dbReference type="Proteomes" id="UP000030106"/>
    </source>
</evidence>
<dbReference type="Proteomes" id="UP000030106">
    <property type="component" value="Unassembled WGS sequence"/>
</dbReference>
<keyword evidence="1" id="KW-0732">Signal</keyword>
<evidence type="ECO:0000256" key="1">
    <source>
        <dbReference type="SAM" id="SignalP"/>
    </source>
</evidence>
<organism evidence="2 3">
    <name type="scientific">Beauveria bassiana D1-5</name>
    <dbReference type="NCBI Taxonomy" id="1245745"/>
    <lineage>
        <taxon>Eukaryota</taxon>
        <taxon>Fungi</taxon>
        <taxon>Dikarya</taxon>
        <taxon>Ascomycota</taxon>
        <taxon>Pezizomycotina</taxon>
        <taxon>Sordariomycetes</taxon>
        <taxon>Hypocreomycetidae</taxon>
        <taxon>Hypocreales</taxon>
        <taxon>Cordycipitaceae</taxon>
        <taxon>Beauveria</taxon>
    </lineage>
</organism>
<protein>
    <submittedName>
        <fullName evidence="2">Uncharacterized protein</fullName>
    </submittedName>
</protein>
<comment type="caution">
    <text evidence="2">The sequence shown here is derived from an EMBL/GenBank/DDBJ whole genome shotgun (WGS) entry which is preliminary data.</text>
</comment>
<reference evidence="2 3" key="1">
    <citation type="submission" date="2012-10" db="EMBL/GenBank/DDBJ databases">
        <title>Genome sequencing and analysis of entomopathogenic fungi Beauveria bassiana D1-5.</title>
        <authorList>
            <person name="Li Q."/>
            <person name="Wang L."/>
            <person name="Zhang Z."/>
            <person name="Wang Q."/>
            <person name="Ren J."/>
            <person name="Wang M."/>
            <person name="Xu W."/>
            <person name="Wang J."/>
            <person name="Lu Y."/>
            <person name="Du Q."/>
            <person name="Sun Z."/>
        </authorList>
    </citation>
    <scope>NUCLEOTIDE SEQUENCE [LARGE SCALE GENOMIC DNA]</scope>
    <source>
        <strain evidence="2 3">D1-5</strain>
    </source>
</reference>
<dbReference type="EMBL" id="ANFO01000418">
    <property type="protein sequence ID" value="KGQ09652.1"/>
    <property type="molecule type" value="Genomic_DNA"/>
</dbReference>
<evidence type="ECO:0000313" key="2">
    <source>
        <dbReference type="EMBL" id="KGQ09652.1"/>
    </source>
</evidence>
<dbReference type="HOGENOM" id="CLU_1777100_0_0_1"/>
<sequence length="146" mass="15865">MKSYIALAYLVGAVLAAPQPARPQLQACIRSDATLLDSTVETEECLGTYHYCYAGSRGKALKTNEETAPPQQQGVAVDGSKPFIERPALSLACTSKDFTLLESRIPTEECLGISAYCNGEYYIDNGEDFADSDECLRSRGKDPKTI</sequence>